<name>A0A1E4SF00_9ASCO</name>
<keyword evidence="2" id="KW-1185">Reference proteome</keyword>
<gene>
    <name evidence="1" type="ORF">CANTADRAFT_295068</name>
</gene>
<protein>
    <submittedName>
        <fullName evidence="1">Uncharacterized protein</fullName>
    </submittedName>
</protein>
<dbReference type="RefSeq" id="XP_020063185.1">
    <property type="nucleotide sequence ID" value="XM_020208290.1"/>
</dbReference>
<proteinExistence type="predicted"/>
<evidence type="ECO:0000313" key="2">
    <source>
        <dbReference type="Proteomes" id="UP000094285"/>
    </source>
</evidence>
<evidence type="ECO:0000313" key="1">
    <source>
        <dbReference type="EMBL" id="ODV78063.1"/>
    </source>
</evidence>
<reference evidence="2" key="1">
    <citation type="submission" date="2016-05" db="EMBL/GenBank/DDBJ databases">
        <title>Comparative genomics of biotechnologically important yeasts.</title>
        <authorList>
            <consortium name="DOE Joint Genome Institute"/>
            <person name="Riley R."/>
            <person name="Haridas S."/>
            <person name="Wolfe K.H."/>
            <person name="Lopes M.R."/>
            <person name="Hittinger C.T."/>
            <person name="Goker M."/>
            <person name="Salamov A."/>
            <person name="Wisecaver J."/>
            <person name="Long T.M."/>
            <person name="Aerts A.L."/>
            <person name="Barry K."/>
            <person name="Choi C."/>
            <person name="Clum A."/>
            <person name="Coughlan A.Y."/>
            <person name="Deshpande S."/>
            <person name="Douglass A.P."/>
            <person name="Hanson S.J."/>
            <person name="Klenk H.-P."/>
            <person name="Labutti K."/>
            <person name="Lapidus A."/>
            <person name="Lindquist E."/>
            <person name="Lipzen A."/>
            <person name="Meier-Kolthoff J.P."/>
            <person name="Ohm R.A."/>
            <person name="Otillar R.P."/>
            <person name="Pangilinan J."/>
            <person name="Peng Y."/>
            <person name="Rokas A."/>
            <person name="Rosa C.A."/>
            <person name="Scheuner C."/>
            <person name="Sibirny A.A."/>
            <person name="Slot J.C."/>
            <person name="Stielow J.B."/>
            <person name="Sun H."/>
            <person name="Kurtzman C.P."/>
            <person name="Blackwell M."/>
            <person name="Grigoriev I.V."/>
            <person name="Jeffries T.W."/>
        </authorList>
    </citation>
    <scope>NUCLEOTIDE SEQUENCE [LARGE SCALE GENOMIC DNA]</scope>
    <source>
        <strain evidence="2">NRRL Y-17324</strain>
    </source>
</reference>
<dbReference type="GeneID" id="30982427"/>
<accession>A0A1E4SF00</accession>
<dbReference type="AlphaFoldDB" id="A0A1E4SF00"/>
<dbReference type="Proteomes" id="UP000094285">
    <property type="component" value="Unassembled WGS sequence"/>
</dbReference>
<organism evidence="1 2">
    <name type="scientific">Suhomyces tanzawaensis NRRL Y-17324</name>
    <dbReference type="NCBI Taxonomy" id="984487"/>
    <lineage>
        <taxon>Eukaryota</taxon>
        <taxon>Fungi</taxon>
        <taxon>Dikarya</taxon>
        <taxon>Ascomycota</taxon>
        <taxon>Saccharomycotina</taxon>
        <taxon>Pichiomycetes</taxon>
        <taxon>Debaryomycetaceae</taxon>
        <taxon>Suhomyces</taxon>
    </lineage>
</organism>
<sequence length="64" mass="7133">MDTTTSTRGGPCSSSNHQPIVFPLVQPKFLMKILSNMSCFYEVPSLAHQVAKNHEKTKLNSKIN</sequence>
<dbReference type="EMBL" id="KV453914">
    <property type="protein sequence ID" value="ODV78063.1"/>
    <property type="molecule type" value="Genomic_DNA"/>
</dbReference>